<evidence type="ECO:0000313" key="16">
    <source>
        <dbReference type="Proteomes" id="UP000175691"/>
    </source>
</evidence>
<comment type="pathway">
    <text evidence="1 10">Amino-acid biosynthesis; L-proline biosynthesis; L-proline from L-glutamate 5-semialdehyde: step 1/1.</text>
</comment>
<protein>
    <recommendedName>
        <fullName evidence="10 11">Pyrroline-5-carboxylate reductase</fullName>
        <shortName evidence="10">P5C reductase</shortName>
        <shortName evidence="10">P5CR</shortName>
        <ecNumber evidence="10 11">1.5.1.2</ecNumber>
    </recommendedName>
    <alternativeName>
        <fullName evidence="10">PCA reductase</fullName>
    </alternativeName>
</protein>
<evidence type="ECO:0000256" key="8">
    <source>
        <dbReference type="ARBA" id="ARBA00050547"/>
    </source>
</evidence>
<dbReference type="Gene3D" id="1.10.3730.10">
    <property type="entry name" value="ProC C-terminal domain-like"/>
    <property type="match status" value="1"/>
</dbReference>
<comment type="function">
    <text evidence="10">Catalyzes the reduction of 1-pyrroline-5-carboxylate (PCA) to L-proline.</text>
</comment>
<evidence type="ECO:0000256" key="12">
    <source>
        <dbReference type="PIRSR" id="PIRSR000193-1"/>
    </source>
</evidence>
<dbReference type="InterPro" id="IPR028939">
    <property type="entry name" value="P5C_Rdtase_cat_N"/>
</dbReference>
<dbReference type="FunFam" id="1.10.3730.10:FF:000001">
    <property type="entry name" value="Pyrroline-5-carboxylate reductase"/>
    <property type="match status" value="1"/>
</dbReference>
<evidence type="ECO:0000313" key="15">
    <source>
        <dbReference type="EMBL" id="OFC71395.1"/>
    </source>
</evidence>
<dbReference type="NCBIfam" id="TIGR00112">
    <property type="entry name" value="proC"/>
    <property type="match status" value="1"/>
</dbReference>
<dbReference type="SUPFAM" id="SSF48179">
    <property type="entry name" value="6-phosphogluconate dehydrogenase C-terminal domain-like"/>
    <property type="match status" value="1"/>
</dbReference>
<evidence type="ECO:0000259" key="13">
    <source>
        <dbReference type="Pfam" id="PF03807"/>
    </source>
</evidence>
<dbReference type="GO" id="GO:0005737">
    <property type="term" value="C:cytoplasm"/>
    <property type="evidence" value="ECO:0007669"/>
    <property type="project" value="UniProtKB-SubCell"/>
</dbReference>
<evidence type="ECO:0000256" key="11">
    <source>
        <dbReference type="NCBIfam" id="TIGR00112"/>
    </source>
</evidence>
<keyword evidence="3 10" id="KW-0963">Cytoplasm</keyword>
<evidence type="ECO:0000256" key="5">
    <source>
        <dbReference type="ARBA" id="ARBA00022650"/>
    </source>
</evidence>
<dbReference type="Gene3D" id="3.40.50.720">
    <property type="entry name" value="NAD(P)-binding Rossmann-like Domain"/>
    <property type="match status" value="1"/>
</dbReference>
<dbReference type="STRING" id="1656094.BFC18_09005"/>
<feature type="binding site" evidence="12">
    <location>
        <begin position="70"/>
        <end position="73"/>
    </location>
    <ligand>
        <name>NADP(+)</name>
        <dbReference type="ChEBI" id="CHEBI:58349"/>
    </ligand>
</feature>
<dbReference type="GO" id="GO:0004735">
    <property type="term" value="F:pyrroline-5-carboxylate reductase activity"/>
    <property type="evidence" value="ECO:0007669"/>
    <property type="project" value="UniProtKB-UniRule"/>
</dbReference>
<dbReference type="EC" id="1.5.1.2" evidence="10 11"/>
<accession>A0A1E7ZCZ5</accession>
<comment type="catalytic activity">
    <reaction evidence="9 10">
        <text>L-proline + NADP(+) = (S)-1-pyrroline-5-carboxylate + NADPH + 2 H(+)</text>
        <dbReference type="Rhea" id="RHEA:14109"/>
        <dbReference type="ChEBI" id="CHEBI:15378"/>
        <dbReference type="ChEBI" id="CHEBI:17388"/>
        <dbReference type="ChEBI" id="CHEBI:57783"/>
        <dbReference type="ChEBI" id="CHEBI:58349"/>
        <dbReference type="ChEBI" id="CHEBI:60039"/>
        <dbReference type="EC" id="1.5.1.2"/>
    </reaction>
</comment>
<evidence type="ECO:0000256" key="9">
    <source>
        <dbReference type="ARBA" id="ARBA00052690"/>
    </source>
</evidence>
<dbReference type="OrthoDB" id="9805754at2"/>
<name>A0A1E7ZCZ5_9ALTE</name>
<dbReference type="HAMAP" id="MF_01925">
    <property type="entry name" value="P5C_reductase"/>
    <property type="match status" value="1"/>
</dbReference>
<dbReference type="Proteomes" id="UP000175691">
    <property type="component" value="Unassembled WGS sequence"/>
</dbReference>
<reference evidence="15 16" key="1">
    <citation type="submission" date="2016-08" db="EMBL/GenBank/DDBJ databases">
        <authorList>
            <person name="Seilhamer J.J."/>
        </authorList>
    </citation>
    <scope>NUCLEOTIDE SEQUENCE [LARGE SCALE GENOMIC DNA]</scope>
    <source>
        <strain evidence="15 16">KCTC 42603</strain>
    </source>
</reference>
<comment type="caution">
    <text evidence="15">The sequence shown here is derived from an EMBL/GenBank/DDBJ whole genome shotgun (WGS) entry which is preliminary data.</text>
</comment>
<dbReference type="FunFam" id="3.40.50.720:FF:000105">
    <property type="entry name" value="Pyrroline-5-carboxylate reductase"/>
    <property type="match status" value="1"/>
</dbReference>
<proteinExistence type="inferred from homology"/>
<dbReference type="Pfam" id="PF14748">
    <property type="entry name" value="P5CR_dimer"/>
    <property type="match status" value="1"/>
</dbReference>
<keyword evidence="4 10" id="KW-0028">Amino-acid biosynthesis</keyword>
<keyword evidence="16" id="KW-1185">Reference proteome</keyword>
<dbReference type="UniPathway" id="UPA00098">
    <property type="reaction ID" value="UER00361"/>
</dbReference>
<organism evidence="15 16">
    <name type="scientific">Alteromonas confluentis</name>
    <dbReference type="NCBI Taxonomy" id="1656094"/>
    <lineage>
        <taxon>Bacteria</taxon>
        <taxon>Pseudomonadati</taxon>
        <taxon>Pseudomonadota</taxon>
        <taxon>Gammaproteobacteria</taxon>
        <taxon>Alteromonadales</taxon>
        <taxon>Alteromonadaceae</taxon>
        <taxon>Alteromonas/Salinimonas group</taxon>
        <taxon>Alteromonas</taxon>
    </lineage>
</organism>
<evidence type="ECO:0000256" key="1">
    <source>
        <dbReference type="ARBA" id="ARBA00005205"/>
    </source>
</evidence>
<dbReference type="InterPro" id="IPR000304">
    <property type="entry name" value="Pyrroline-COOH_reductase"/>
</dbReference>
<comment type="similarity">
    <text evidence="2 10">Belongs to the pyrroline-5-carboxylate reductase family.</text>
</comment>
<keyword evidence="7 10" id="KW-0560">Oxidoreductase</keyword>
<dbReference type="GO" id="GO:0055129">
    <property type="term" value="P:L-proline biosynthetic process"/>
    <property type="evidence" value="ECO:0007669"/>
    <property type="project" value="UniProtKB-UniRule"/>
</dbReference>
<dbReference type="PIRSF" id="PIRSF000193">
    <property type="entry name" value="Pyrrol-5-carb_rd"/>
    <property type="match status" value="1"/>
</dbReference>
<evidence type="ECO:0000259" key="14">
    <source>
        <dbReference type="Pfam" id="PF14748"/>
    </source>
</evidence>
<feature type="domain" description="Pyrroline-5-carboxylate reductase catalytic N-terminal" evidence="13">
    <location>
        <begin position="5"/>
        <end position="100"/>
    </location>
</feature>
<evidence type="ECO:0000256" key="10">
    <source>
        <dbReference type="HAMAP-Rule" id="MF_01925"/>
    </source>
</evidence>
<sequence length="273" mass="29138">MQQKKLAFIGAGNMTRSIISGLIQSGYDKANIIASNPSTPKLDKLSEEFGIQVTQSNDEACQFADAIVLAVKPQMMGDMLGALQENNDLAGKLFLSIAAGLPVSRLQEMLGGEYPVVRVMPNTPSLIGKGMTGLYADDTVSSADRDYADDVMKAVGETVWVEQEDGINGVIAAAGSSPAYFFLFLQAMQEEAINMGFDDKTAREMVQQAMLGAAEMVCHNPDIELSELRAQVTSKGGTTAAAVNTLLDEGLKETVSKAMRAAVSRAEEMAKQL</sequence>
<dbReference type="RefSeq" id="WP_070124938.1">
    <property type="nucleotide sequence ID" value="NZ_MDHN01000015.1"/>
</dbReference>
<keyword evidence="5 10" id="KW-0641">Proline biosynthesis</keyword>
<comment type="catalytic activity">
    <reaction evidence="8 10">
        <text>L-proline + NAD(+) = (S)-1-pyrroline-5-carboxylate + NADH + 2 H(+)</text>
        <dbReference type="Rhea" id="RHEA:14105"/>
        <dbReference type="ChEBI" id="CHEBI:15378"/>
        <dbReference type="ChEBI" id="CHEBI:17388"/>
        <dbReference type="ChEBI" id="CHEBI:57540"/>
        <dbReference type="ChEBI" id="CHEBI:57945"/>
        <dbReference type="ChEBI" id="CHEBI:60039"/>
        <dbReference type="EC" id="1.5.1.2"/>
    </reaction>
</comment>
<gene>
    <name evidence="10" type="primary">proC</name>
    <name evidence="15" type="ORF">BFC18_09005</name>
</gene>
<feature type="domain" description="Pyrroline-5-carboxylate reductase dimerisation" evidence="14">
    <location>
        <begin position="164"/>
        <end position="269"/>
    </location>
</feature>
<evidence type="ECO:0000256" key="6">
    <source>
        <dbReference type="ARBA" id="ARBA00022857"/>
    </source>
</evidence>
<dbReference type="Pfam" id="PF03807">
    <property type="entry name" value="F420_oxidored"/>
    <property type="match status" value="1"/>
</dbReference>
<evidence type="ECO:0000256" key="7">
    <source>
        <dbReference type="ARBA" id="ARBA00023002"/>
    </source>
</evidence>
<dbReference type="SUPFAM" id="SSF51735">
    <property type="entry name" value="NAD(P)-binding Rossmann-fold domains"/>
    <property type="match status" value="1"/>
</dbReference>
<evidence type="ECO:0000256" key="3">
    <source>
        <dbReference type="ARBA" id="ARBA00022490"/>
    </source>
</evidence>
<evidence type="ECO:0000256" key="4">
    <source>
        <dbReference type="ARBA" id="ARBA00022605"/>
    </source>
</evidence>
<comment type="subcellular location">
    <subcellularLocation>
        <location evidence="10">Cytoplasm</location>
    </subcellularLocation>
</comment>
<dbReference type="EMBL" id="MDHN01000015">
    <property type="protein sequence ID" value="OFC71395.1"/>
    <property type="molecule type" value="Genomic_DNA"/>
</dbReference>
<dbReference type="InterPro" id="IPR008927">
    <property type="entry name" value="6-PGluconate_DH-like_C_sf"/>
</dbReference>
<feature type="binding site" evidence="12">
    <location>
        <begin position="9"/>
        <end position="14"/>
    </location>
    <ligand>
        <name>NADP(+)</name>
        <dbReference type="ChEBI" id="CHEBI:58349"/>
    </ligand>
</feature>
<evidence type="ECO:0000256" key="2">
    <source>
        <dbReference type="ARBA" id="ARBA00005525"/>
    </source>
</evidence>
<dbReference type="PANTHER" id="PTHR11645:SF0">
    <property type="entry name" value="PYRROLINE-5-CARBOXYLATE REDUCTASE 3"/>
    <property type="match status" value="1"/>
</dbReference>
<keyword evidence="6 10" id="KW-0521">NADP</keyword>
<dbReference type="InterPro" id="IPR036291">
    <property type="entry name" value="NAD(P)-bd_dom_sf"/>
</dbReference>
<feature type="binding site" evidence="12">
    <location>
        <position position="57"/>
    </location>
    <ligand>
        <name>NADPH</name>
        <dbReference type="ChEBI" id="CHEBI:57783"/>
    </ligand>
</feature>
<dbReference type="AlphaFoldDB" id="A0A1E7ZCZ5"/>
<dbReference type="InterPro" id="IPR029036">
    <property type="entry name" value="P5CR_dimer"/>
</dbReference>
<dbReference type="PANTHER" id="PTHR11645">
    <property type="entry name" value="PYRROLINE-5-CARBOXYLATE REDUCTASE"/>
    <property type="match status" value="1"/>
</dbReference>